<dbReference type="InterPro" id="IPR006195">
    <property type="entry name" value="aa-tRNA-synth_II"/>
</dbReference>
<evidence type="ECO:0000256" key="9">
    <source>
        <dbReference type="ARBA" id="ARBA00022917"/>
    </source>
</evidence>
<dbReference type="VEuPathDB" id="FungiDB:BO97DRAFT_394227"/>
<dbReference type="Gene3D" id="3.40.50.800">
    <property type="entry name" value="Anticodon-binding domain"/>
    <property type="match status" value="1"/>
</dbReference>
<organism evidence="15 16">
    <name type="scientific">Aspergillus homomorphus (strain CBS 101889)</name>
    <dbReference type="NCBI Taxonomy" id="1450537"/>
    <lineage>
        <taxon>Eukaryota</taxon>
        <taxon>Fungi</taxon>
        <taxon>Dikarya</taxon>
        <taxon>Ascomycota</taxon>
        <taxon>Pezizomycotina</taxon>
        <taxon>Eurotiomycetes</taxon>
        <taxon>Eurotiomycetidae</taxon>
        <taxon>Eurotiales</taxon>
        <taxon>Aspergillaceae</taxon>
        <taxon>Aspergillus</taxon>
        <taxon>Aspergillus subgen. Circumdati</taxon>
    </lineage>
</organism>
<evidence type="ECO:0000259" key="14">
    <source>
        <dbReference type="PROSITE" id="PS50862"/>
    </source>
</evidence>
<evidence type="ECO:0000256" key="13">
    <source>
        <dbReference type="SAM" id="MobiDB-lite"/>
    </source>
</evidence>
<dbReference type="GeneID" id="37198255"/>
<keyword evidence="7" id="KW-0547">Nucleotide-binding</keyword>
<protein>
    <recommendedName>
        <fullName evidence="4">proline--tRNA ligase</fullName>
        <ecNumber evidence="4">6.1.1.15</ecNumber>
    </recommendedName>
    <alternativeName>
        <fullName evidence="11">Prolyl-tRNA synthetase</fullName>
    </alternativeName>
</protein>
<keyword evidence="9" id="KW-0648">Protein biosynthesis</keyword>
<dbReference type="PANTHER" id="PTHR42753:SF2">
    <property type="entry name" value="PROLINE--TRNA LIGASE"/>
    <property type="match status" value="1"/>
</dbReference>
<evidence type="ECO:0000256" key="12">
    <source>
        <dbReference type="ARBA" id="ARBA00047671"/>
    </source>
</evidence>
<dbReference type="Proteomes" id="UP000248961">
    <property type="component" value="Unassembled WGS sequence"/>
</dbReference>
<evidence type="ECO:0000256" key="7">
    <source>
        <dbReference type="ARBA" id="ARBA00022741"/>
    </source>
</evidence>
<dbReference type="GO" id="GO:0006433">
    <property type="term" value="P:prolyl-tRNA aminoacylation"/>
    <property type="evidence" value="ECO:0007669"/>
    <property type="project" value="InterPro"/>
</dbReference>
<feature type="region of interest" description="Disordered" evidence="13">
    <location>
        <begin position="280"/>
        <end position="305"/>
    </location>
</feature>
<dbReference type="InterPro" id="IPR002314">
    <property type="entry name" value="aa-tRNA-synt_IIb"/>
</dbReference>
<feature type="domain" description="Aminoacyl-transfer RNA synthetases class-II family profile" evidence="14">
    <location>
        <begin position="88"/>
        <end position="523"/>
    </location>
</feature>
<dbReference type="InterPro" id="IPR045864">
    <property type="entry name" value="aa-tRNA-synth_II/BPL/LPL"/>
</dbReference>
<dbReference type="GO" id="GO:0004827">
    <property type="term" value="F:proline-tRNA ligase activity"/>
    <property type="evidence" value="ECO:0007669"/>
    <property type="project" value="UniProtKB-EC"/>
</dbReference>
<dbReference type="AlphaFoldDB" id="A0A395HSE7"/>
<name>A0A395HSE7_ASPHC</name>
<dbReference type="NCBIfam" id="TIGR00409">
    <property type="entry name" value="proS_fam_II"/>
    <property type="match status" value="1"/>
</dbReference>
<dbReference type="InterPro" id="IPR002316">
    <property type="entry name" value="Pro-tRNA-ligase_IIa"/>
</dbReference>
<dbReference type="FunFam" id="3.40.50.800:FF:000035">
    <property type="entry name" value="Prolyl-tRNA synthetase"/>
    <property type="match status" value="1"/>
</dbReference>
<dbReference type="PROSITE" id="PS50862">
    <property type="entry name" value="AA_TRNA_LIGASE_II"/>
    <property type="match status" value="1"/>
</dbReference>
<dbReference type="InterPro" id="IPR044140">
    <property type="entry name" value="ProRS_anticodon_short"/>
</dbReference>
<evidence type="ECO:0000256" key="5">
    <source>
        <dbReference type="ARBA" id="ARBA00022490"/>
    </source>
</evidence>
<comment type="subcellular location">
    <subcellularLocation>
        <location evidence="1">Cytoplasm</location>
    </subcellularLocation>
</comment>
<dbReference type="SUPFAM" id="SSF52954">
    <property type="entry name" value="Class II aaRS ABD-related"/>
    <property type="match status" value="1"/>
</dbReference>
<dbReference type="InterPro" id="IPR050062">
    <property type="entry name" value="Pro-tRNA_synthetase"/>
</dbReference>
<dbReference type="InterPro" id="IPR004500">
    <property type="entry name" value="Pro-tRNA-synth_IIa_bac-type"/>
</dbReference>
<reference evidence="15 16" key="1">
    <citation type="submission" date="2018-02" db="EMBL/GenBank/DDBJ databases">
        <title>The genomes of Aspergillus section Nigri reveals drivers in fungal speciation.</title>
        <authorList>
            <consortium name="DOE Joint Genome Institute"/>
            <person name="Vesth T.C."/>
            <person name="Nybo J."/>
            <person name="Theobald S."/>
            <person name="Brandl J."/>
            <person name="Frisvad J.C."/>
            <person name="Nielsen K.F."/>
            <person name="Lyhne E.K."/>
            <person name="Kogle M.E."/>
            <person name="Kuo A."/>
            <person name="Riley R."/>
            <person name="Clum A."/>
            <person name="Nolan M."/>
            <person name="Lipzen A."/>
            <person name="Salamov A."/>
            <person name="Henrissat B."/>
            <person name="Wiebenga A."/>
            <person name="De vries R.P."/>
            <person name="Grigoriev I.V."/>
            <person name="Mortensen U.H."/>
            <person name="Andersen M.R."/>
            <person name="Baker S.E."/>
        </authorList>
    </citation>
    <scope>NUCLEOTIDE SEQUENCE [LARGE SCALE GENOMIC DNA]</scope>
    <source>
        <strain evidence="15 16">CBS 101889</strain>
    </source>
</reference>
<dbReference type="EMBL" id="KZ824295">
    <property type="protein sequence ID" value="RAL10466.1"/>
    <property type="molecule type" value="Genomic_DNA"/>
</dbReference>
<dbReference type="PANTHER" id="PTHR42753">
    <property type="entry name" value="MITOCHONDRIAL RIBOSOME PROTEIN L39/PROLYL-TRNA LIGASE FAMILY MEMBER"/>
    <property type="match status" value="1"/>
</dbReference>
<evidence type="ECO:0000256" key="6">
    <source>
        <dbReference type="ARBA" id="ARBA00022598"/>
    </source>
</evidence>
<evidence type="ECO:0000256" key="8">
    <source>
        <dbReference type="ARBA" id="ARBA00022840"/>
    </source>
</evidence>
<dbReference type="Gene3D" id="3.30.930.10">
    <property type="entry name" value="Bira Bifunctional Protein, Domain 2"/>
    <property type="match status" value="2"/>
</dbReference>
<dbReference type="InterPro" id="IPR004154">
    <property type="entry name" value="Anticodon-bd"/>
</dbReference>
<evidence type="ECO:0000313" key="15">
    <source>
        <dbReference type="EMBL" id="RAL10466.1"/>
    </source>
</evidence>
<sequence length="628" mass="69945">MLSRIRPIVGRAPGVARAYLEITQYGSRTSKYAFHTDGRTRISNFWIPTGGITKKPVEGEREDTNDLLVRGGFLRQAYAGIFHMLPLGLRVQDKLERLIDKHMQSVGASKVSLSSISAQELWEQSGRLKEGSDVFRFLDRKEARFLLAPTHEEEITTLVGSLTKSYRELPVRVYQISRKYRDEQRPRQGLLRGREFIMKDMYTFDYSTEAALKTYVAVKGAYTRLFDEFKIPYLVAAADSGNMGGSLSHEFHFPSAKGEDTVISCTSCDNVYNEELADGKAHAGEDEQPITHQRPGFDTGETSGEATPAVSVGLWMSISKDKNTLLRCWFPQYTIQETPVEREVNSHAVKSIADAAGIELDISIENPLRQWATQVQSNKSPTQRPRIVDLYDSRVRAYKRPPLTDTLQEVGCTVDDVDFSKLDRFPGTNNYLNLVRVHAGDRCAKCGEGLAQTHKAVELGHTFHLGTRYSDVLEASVMVDPSSSNKGGPQTVPMQMGCHGIGVSRMITAVADSLADNKGLNWPRVIAPYEVIIVPGKGLEAEGEKVYDALTVTPSPATAMDVILDDRDKQMGWKLGDADLIGYPVIVVVGKGWKKQQTLEVQCRRLNVREDVTLEALSGFVHSLLQRL</sequence>
<dbReference type="PRINTS" id="PR01046">
    <property type="entry name" value="TRNASYNTHPRO"/>
</dbReference>
<keyword evidence="8" id="KW-0067">ATP-binding</keyword>
<comment type="catalytic activity">
    <reaction evidence="12">
        <text>tRNA(Pro) + L-proline + ATP = L-prolyl-tRNA(Pro) + AMP + diphosphate</text>
        <dbReference type="Rhea" id="RHEA:14305"/>
        <dbReference type="Rhea" id="RHEA-COMP:9700"/>
        <dbReference type="Rhea" id="RHEA-COMP:9702"/>
        <dbReference type="ChEBI" id="CHEBI:30616"/>
        <dbReference type="ChEBI" id="CHEBI:33019"/>
        <dbReference type="ChEBI" id="CHEBI:60039"/>
        <dbReference type="ChEBI" id="CHEBI:78442"/>
        <dbReference type="ChEBI" id="CHEBI:78532"/>
        <dbReference type="ChEBI" id="CHEBI:456215"/>
        <dbReference type="EC" id="6.1.1.15"/>
    </reaction>
</comment>
<dbReference type="FunFam" id="3.30.930.10:FF:000066">
    <property type="entry name" value="Proline--tRNA ligase"/>
    <property type="match status" value="1"/>
</dbReference>
<evidence type="ECO:0000256" key="11">
    <source>
        <dbReference type="ARBA" id="ARBA00029731"/>
    </source>
</evidence>
<dbReference type="GO" id="GO:0005524">
    <property type="term" value="F:ATP binding"/>
    <property type="evidence" value="ECO:0007669"/>
    <property type="project" value="UniProtKB-KW"/>
</dbReference>
<evidence type="ECO:0000313" key="16">
    <source>
        <dbReference type="Proteomes" id="UP000248961"/>
    </source>
</evidence>
<keyword evidence="5" id="KW-0963">Cytoplasm</keyword>
<dbReference type="RefSeq" id="XP_025549620.1">
    <property type="nucleotide sequence ID" value="XM_025693966.1"/>
</dbReference>
<comment type="similarity">
    <text evidence="2">Belongs to the class-II aminoacyl-tRNA synthetase family.</text>
</comment>
<gene>
    <name evidence="15" type="ORF">BO97DRAFT_394227</name>
</gene>
<comment type="subunit">
    <text evidence="3">Homodimer.</text>
</comment>
<proteinExistence type="inferred from homology"/>
<dbReference type="CDD" id="cd00861">
    <property type="entry name" value="ProRS_anticodon_short"/>
    <property type="match status" value="1"/>
</dbReference>
<evidence type="ECO:0000256" key="3">
    <source>
        <dbReference type="ARBA" id="ARBA00011738"/>
    </source>
</evidence>
<accession>A0A395HSE7</accession>
<dbReference type="SUPFAM" id="SSF55681">
    <property type="entry name" value="Class II aaRS and biotin synthetases"/>
    <property type="match status" value="1"/>
</dbReference>
<dbReference type="Pfam" id="PF00587">
    <property type="entry name" value="tRNA-synt_2b"/>
    <property type="match status" value="1"/>
</dbReference>
<dbReference type="OrthoDB" id="10267474at2759"/>
<keyword evidence="10 15" id="KW-0030">Aminoacyl-tRNA synthetase</keyword>
<evidence type="ECO:0000256" key="4">
    <source>
        <dbReference type="ARBA" id="ARBA00012831"/>
    </source>
</evidence>
<keyword evidence="6" id="KW-0436">Ligase</keyword>
<dbReference type="Pfam" id="PF03129">
    <property type="entry name" value="HGTP_anticodon"/>
    <property type="match status" value="1"/>
</dbReference>
<dbReference type="InterPro" id="IPR036621">
    <property type="entry name" value="Anticodon-bd_dom_sf"/>
</dbReference>
<dbReference type="STRING" id="1450537.A0A395HSE7"/>
<dbReference type="EC" id="6.1.1.15" evidence="4"/>
<evidence type="ECO:0000256" key="10">
    <source>
        <dbReference type="ARBA" id="ARBA00023146"/>
    </source>
</evidence>
<dbReference type="GO" id="GO:0005739">
    <property type="term" value="C:mitochondrion"/>
    <property type="evidence" value="ECO:0007669"/>
    <property type="project" value="TreeGrafter"/>
</dbReference>
<evidence type="ECO:0000256" key="1">
    <source>
        <dbReference type="ARBA" id="ARBA00004496"/>
    </source>
</evidence>
<keyword evidence="16" id="KW-1185">Reference proteome</keyword>
<evidence type="ECO:0000256" key="2">
    <source>
        <dbReference type="ARBA" id="ARBA00008226"/>
    </source>
</evidence>